<name>A0ABW9RJS6_9BACT</name>
<evidence type="ECO:0000313" key="2">
    <source>
        <dbReference type="EMBL" id="MTI24337.1"/>
    </source>
</evidence>
<protein>
    <submittedName>
        <fullName evidence="2">Dihydrofolate reductase</fullName>
    </submittedName>
</protein>
<evidence type="ECO:0000313" key="3">
    <source>
        <dbReference type="Proteomes" id="UP000798808"/>
    </source>
</evidence>
<dbReference type="Gene3D" id="3.40.430.10">
    <property type="entry name" value="Dihydrofolate Reductase, subunit A"/>
    <property type="match status" value="1"/>
</dbReference>
<sequence length="176" mass="19228">MRKIVYYVASSIDGFIAGADGSINGFLMEGEHADDFVSSFSDYDTVIMGRGTYEFGFQYGLKPGEPAYSGLKHIVLSKSLDFVSNENVELVKTNAMAYIRQLKQDPGKDIWLCGGGNIAGQLANEGLIDEVLIKVNPIVIGKGIRLFEGRGKLINLMFTGTKCYGNGVVLLRYNIP</sequence>
<dbReference type="Proteomes" id="UP000798808">
    <property type="component" value="Unassembled WGS sequence"/>
</dbReference>
<proteinExistence type="predicted"/>
<feature type="domain" description="Bacterial bifunctional deaminase-reductase C-terminal" evidence="1">
    <location>
        <begin position="2"/>
        <end position="170"/>
    </location>
</feature>
<keyword evidence="3" id="KW-1185">Reference proteome</keyword>
<dbReference type="EMBL" id="SMLW01000398">
    <property type="protein sequence ID" value="MTI24337.1"/>
    <property type="molecule type" value="Genomic_DNA"/>
</dbReference>
<gene>
    <name evidence="2" type="ORF">E1163_05205</name>
</gene>
<dbReference type="PANTHER" id="PTHR38011:SF11">
    <property type="entry name" value="2,5-DIAMINO-6-RIBOSYLAMINO-4(3H)-PYRIMIDINONE 5'-PHOSPHATE REDUCTASE"/>
    <property type="match status" value="1"/>
</dbReference>
<dbReference type="InterPro" id="IPR050765">
    <property type="entry name" value="Riboflavin_Biosynth_HTPR"/>
</dbReference>
<dbReference type="InterPro" id="IPR024072">
    <property type="entry name" value="DHFR-like_dom_sf"/>
</dbReference>
<organism evidence="2 3">
    <name type="scientific">Fulvivirga kasyanovii</name>
    <dbReference type="NCBI Taxonomy" id="396812"/>
    <lineage>
        <taxon>Bacteria</taxon>
        <taxon>Pseudomonadati</taxon>
        <taxon>Bacteroidota</taxon>
        <taxon>Cytophagia</taxon>
        <taxon>Cytophagales</taxon>
        <taxon>Fulvivirgaceae</taxon>
        <taxon>Fulvivirga</taxon>
    </lineage>
</organism>
<evidence type="ECO:0000259" key="1">
    <source>
        <dbReference type="Pfam" id="PF01872"/>
    </source>
</evidence>
<reference evidence="2 3" key="1">
    <citation type="submission" date="2019-02" db="EMBL/GenBank/DDBJ databases">
        <authorList>
            <person name="Goldberg S.R."/>
            <person name="Haltli B.A."/>
            <person name="Correa H."/>
            <person name="Russell K.G."/>
        </authorList>
    </citation>
    <scope>NUCLEOTIDE SEQUENCE [LARGE SCALE GENOMIC DNA]</scope>
    <source>
        <strain evidence="2 3">JCM 16186</strain>
    </source>
</reference>
<dbReference type="SUPFAM" id="SSF53597">
    <property type="entry name" value="Dihydrofolate reductase-like"/>
    <property type="match status" value="1"/>
</dbReference>
<comment type="caution">
    <text evidence="2">The sequence shown here is derived from an EMBL/GenBank/DDBJ whole genome shotgun (WGS) entry which is preliminary data.</text>
</comment>
<accession>A0ABW9RJS6</accession>
<dbReference type="InterPro" id="IPR002734">
    <property type="entry name" value="RibDG_C"/>
</dbReference>
<dbReference type="Pfam" id="PF01872">
    <property type="entry name" value="RibD_C"/>
    <property type="match status" value="1"/>
</dbReference>
<dbReference type="RefSeq" id="WP_155170221.1">
    <property type="nucleotide sequence ID" value="NZ_BAAAFL010000053.1"/>
</dbReference>
<dbReference type="PANTHER" id="PTHR38011">
    <property type="entry name" value="DIHYDROFOLATE REDUCTASE FAMILY PROTEIN (AFU_ORTHOLOGUE AFUA_8G06820)"/>
    <property type="match status" value="1"/>
</dbReference>